<feature type="transmembrane region" description="Helical" evidence="1">
    <location>
        <begin position="219"/>
        <end position="238"/>
    </location>
</feature>
<reference evidence="2" key="1">
    <citation type="submission" date="2022-01" db="EMBL/GenBank/DDBJ databases">
        <title>Draft Genome Sequences of Seven Type Strains of the Genus Streptomyces.</title>
        <authorList>
            <person name="Aziz S."/>
            <person name="Coretto E."/>
            <person name="Chronakova A."/>
            <person name="Sproer C."/>
            <person name="Huber K."/>
            <person name="Nouioui I."/>
            <person name="Gross H."/>
        </authorList>
    </citation>
    <scope>NUCLEOTIDE SEQUENCE</scope>
    <source>
        <strain evidence="2">DSM 103493</strain>
    </source>
</reference>
<organism evidence="2 3">
    <name type="scientific">Streptomyces muensis</name>
    <dbReference type="NCBI Taxonomy" id="1077944"/>
    <lineage>
        <taxon>Bacteria</taxon>
        <taxon>Bacillati</taxon>
        <taxon>Actinomycetota</taxon>
        <taxon>Actinomycetes</taxon>
        <taxon>Kitasatosporales</taxon>
        <taxon>Streptomycetaceae</taxon>
        <taxon>Streptomyces</taxon>
    </lineage>
</organism>
<name>A0A9X1Q7K9_STRM4</name>
<comment type="caution">
    <text evidence="2">The sequence shown here is derived from an EMBL/GenBank/DDBJ whole genome shotgun (WGS) entry which is preliminary data.</text>
</comment>
<dbReference type="Proteomes" id="UP001139384">
    <property type="component" value="Unassembled WGS sequence"/>
</dbReference>
<accession>A0A9X1Q7K9</accession>
<feature type="transmembrane region" description="Helical" evidence="1">
    <location>
        <begin position="167"/>
        <end position="187"/>
    </location>
</feature>
<evidence type="ECO:0000313" key="3">
    <source>
        <dbReference type="Proteomes" id="UP001139384"/>
    </source>
</evidence>
<dbReference type="AlphaFoldDB" id="A0A9X1Q7K9"/>
<protein>
    <submittedName>
        <fullName evidence="2">Uncharacterized protein</fullName>
    </submittedName>
</protein>
<evidence type="ECO:0000313" key="2">
    <source>
        <dbReference type="EMBL" id="MCF1599390.1"/>
    </source>
</evidence>
<proteinExistence type="predicted"/>
<sequence>MPKGTIPDSDQSARPADLEQAGAWLAQHGLADVQPTPLLATRLAARRRTRLTGDVLLAAFIIAVALIYTIDLSVDTSVDGTGTYRHWSLLALTVVVATLVLAQSLLDRRVRRADRRAGTTLPRRAAHPIPLGWRTVLGRPRAAFATATFMGAALLAIATLATQDSTARYPALVLLIALGGVAVGMIVQLRHVLTHPTVADDEVSLTADVIMRIEDARNVATPTAVWCLPVVSVFATALGWWITAWFAFIALSALTHSLITLRTASSETVARHVTGGR</sequence>
<keyword evidence="1" id="KW-1133">Transmembrane helix</keyword>
<evidence type="ECO:0000256" key="1">
    <source>
        <dbReference type="SAM" id="Phobius"/>
    </source>
</evidence>
<keyword evidence="1" id="KW-0472">Membrane</keyword>
<feature type="transmembrane region" description="Helical" evidence="1">
    <location>
        <begin position="142"/>
        <end position="161"/>
    </location>
</feature>
<feature type="transmembrane region" description="Helical" evidence="1">
    <location>
        <begin position="55"/>
        <end position="74"/>
    </location>
</feature>
<feature type="transmembrane region" description="Helical" evidence="1">
    <location>
        <begin position="86"/>
        <end position="106"/>
    </location>
</feature>
<dbReference type="RefSeq" id="WP_234767768.1">
    <property type="nucleotide sequence ID" value="NZ_JAKEIP010000300.1"/>
</dbReference>
<keyword evidence="1" id="KW-0812">Transmembrane</keyword>
<dbReference type="EMBL" id="JAKEIP010000300">
    <property type="protein sequence ID" value="MCF1599390.1"/>
    <property type="molecule type" value="Genomic_DNA"/>
</dbReference>
<keyword evidence="3" id="KW-1185">Reference proteome</keyword>
<gene>
    <name evidence="2" type="ORF">L0P92_38425</name>
</gene>